<evidence type="ECO:0000256" key="5">
    <source>
        <dbReference type="SAM" id="Coils"/>
    </source>
</evidence>
<reference evidence="7 8" key="1">
    <citation type="submission" date="2020-08" db="EMBL/GenBank/DDBJ databases">
        <authorList>
            <person name="Ren C."/>
            <person name="Gu Y."/>
            <person name="Xu Y."/>
        </authorList>
    </citation>
    <scope>NUCLEOTIDE SEQUENCE [LARGE SCALE GENOMIC DNA]</scope>
    <source>
        <strain evidence="7 8">LBM18003</strain>
    </source>
</reference>
<dbReference type="InterPro" id="IPR051328">
    <property type="entry name" value="T7SS_ABC-Transporter"/>
</dbReference>
<dbReference type="EMBL" id="CP060696">
    <property type="protein sequence ID" value="QNO17274.1"/>
    <property type="molecule type" value="Genomic_DNA"/>
</dbReference>
<dbReference type="GO" id="GO:0016020">
    <property type="term" value="C:membrane"/>
    <property type="evidence" value="ECO:0007669"/>
    <property type="project" value="UniProtKB-SubCell"/>
</dbReference>
<keyword evidence="3 6" id="KW-1133">Transmembrane helix</keyword>
<dbReference type="PANTHER" id="PTHR43077">
    <property type="entry name" value="TRANSPORT PERMEASE YVFS-RELATED"/>
    <property type="match status" value="1"/>
</dbReference>
<dbReference type="NCBIfam" id="TIGR03061">
    <property type="entry name" value="pip_yhgE_Nterm"/>
    <property type="match status" value="1"/>
</dbReference>
<feature type="transmembrane region" description="Helical" evidence="6">
    <location>
        <begin position="681"/>
        <end position="702"/>
    </location>
</feature>
<feature type="transmembrane region" description="Helical" evidence="6">
    <location>
        <begin position="786"/>
        <end position="802"/>
    </location>
</feature>
<dbReference type="NCBIfam" id="TIGR03062">
    <property type="entry name" value="pip_yhgE_Cterm"/>
    <property type="match status" value="1"/>
</dbReference>
<dbReference type="RefSeq" id="WP_212506342.1">
    <property type="nucleotide sequence ID" value="NZ_CP060696.1"/>
</dbReference>
<organism evidence="7 8">
    <name type="scientific">Caproicibacterium amylolyticum</name>
    <dbReference type="NCBI Taxonomy" id="2766537"/>
    <lineage>
        <taxon>Bacteria</taxon>
        <taxon>Bacillati</taxon>
        <taxon>Bacillota</taxon>
        <taxon>Clostridia</taxon>
        <taxon>Eubacteriales</taxon>
        <taxon>Oscillospiraceae</taxon>
        <taxon>Caproicibacterium</taxon>
    </lineage>
</organism>
<dbReference type="KEGG" id="caml:H6X83_09980"/>
<feature type="transmembrane region" description="Helical" evidence="6">
    <location>
        <begin position="21"/>
        <end position="40"/>
    </location>
</feature>
<dbReference type="AlphaFoldDB" id="A0A7G9WF12"/>
<protein>
    <submittedName>
        <fullName evidence="7">YhgE/Pip domain-containing protein</fullName>
    </submittedName>
</protein>
<keyword evidence="2 6" id="KW-0812">Transmembrane</keyword>
<sequence>MNFHHIISVFRNDWKRIIRNPVAIIILIGLCIIPSFYAWVNIQACWNVYDNTQEIPVAVVNSDKGASFRGKQLNVGGQIVEQLKKNKKIKWVFTTTKDADLGLVDSTYYAAIEIPVDFSSKLLTVLTDHPQKPQITYKADTKANPVATKITSTANSTLVQQVTTEFISTVNEIAYHSINQLGSEAGKNTGDILKMKDSIVSLSRSMETVTATLSTVSSGSANLSELLKNLNTTMPAVQSSLDAAAKTNADDQKALAALQDSMDQSSQSVSTNLAFAKTSGQKIKLLFSSLNDTAVKLTEENINSTVPLINSQLSSLNDAIDATTAYLTQCRDYDYTSDIDTAISTLQQLNKDLTELKKALTQMQADTETLHNDTDALYKELNTAFAEAKVVLQKAAVELDSTIKTLNTIYQQYPNENLKSIIDSLKKIQTENLGEQASAAMDNILKTQPKADEIFNKLSVALKNYVVQVDAVSAKISTTVGNLQNFKTTMLTARTQQMTTLIAELQAVKPLVTDLQEQISKVRSQVIDSGDISKETANQINSLCSTMTAHLDRSIQFYNSSVKGSLKKMGGSITAAMQGTSEMITEAKKLSSQISVMLGDAQQGAELSSTFSTDLNSKLQQLQRVIGTVGGKLDVVNNEEIASLIGVMQNDPKLVGNYVSNPFEIKEEAIYPIPNYGTGMAPIYTTLALWVGCLVLNSVLKTDVAWFGGMEQLTLREKHFGKMLLFSTLAMVQALIVALGDIFLLKIYVLEPALFIFFCVYSSLVFSIITFTLASTLGNVGKALSIIYLILQVAGSGGSYPIQVDPPIFRILQPLFPFTYALSGLRESIAGTLAGAVTGDVVGLSIFAALFLIGGFLTVRPLHRRFQPFEIAFQKSGLGE</sequence>
<dbReference type="InterPro" id="IPR017500">
    <property type="entry name" value="Phage_infect_YhgE_N"/>
</dbReference>
<comment type="subcellular location">
    <subcellularLocation>
        <location evidence="1">Membrane</location>
        <topology evidence="1">Multi-pass membrane protein</topology>
    </subcellularLocation>
</comment>
<feature type="coiled-coil region" evidence="5">
    <location>
        <begin position="339"/>
        <end position="366"/>
    </location>
</feature>
<evidence type="ECO:0000256" key="2">
    <source>
        <dbReference type="ARBA" id="ARBA00022692"/>
    </source>
</evidence>
<keyword evidence="8" id="KW-1185">Reference proteome</keyword>
<gene>
    <name evidence="7" type="ORF">H6X83_09980</name>
</gene>
<feature type="transmembrane region" description="Helical" evidence="6">
    <location>
        <begin position="754"/>
        <end position="774"/>
    </location>
</feature>
<dbReference type="PANTHER" id="PTHR43077:SF10">
    <property type="entry name" value="TRANSPORT PERMEASE PROTEIN"/>
    <property type="match status" value="1"/>
</dbReference>
<evidence type="ECO:0000313" key="7">
    <source>
        <dbReference type="EMBL" id="QNO17274.1"/>
    </source>
</evidence>
<name>A0A7G9WF12_9FIRM</name>
<dbReference type="Gene3D" id="3.40.1710.10">
    <property type="entry name" value="abc type-2 transporter like domain"/>
    <property type="match status" value="1"/>
</dbReference>
<evidence type="ECO:0000256" key="6">
    <source>
        <dbReference type="SAM" id="Phobius"/>
    </source>
</evidence>
<keyword evidence="4 6" id="KW-0472">Membrane</keyword>
<feature type="transmembrane region" description="Helical" evidence="6">
    <location>
        <begin position="723"/>
        <end position="748"/>
    </location>
</feature>
<accession>A0A7G9WF12</accession>
<proteinExistence type="predicted"/>
<evidence type="ECO:0000256" key="1">
    <source>
        <dbReference type="ARBA" id="ARBA00004141"/>
    </source>
</evidence>
<dbReference type="Proteomes" id="UP000516046">
    <property type="component" value="Chromosome"/>
</dbReference>
<evidence type="ECO:0000256" key="3">
    <source>
        <dbReference type="ARBA" id="ARBA00022989"/>
    </source>
</evidence>
<evidence type="ECO:0000313" key="8">
    <source>
        <dbReference type="Proteomes" id="UP000516046"/>
    </source>
</evidence>
<feature type="transmembrane region" description="Helical" evidence="6">
    <location>
        <begin position="841"/>
        <end position="859"/>
    </location>
</feature>
<keyword evidence="5" id="KW-0175">Coiled coil</keyword>
<evidence type="ECO:0000256" key="4">
    <source>
        <dbReference type="ARBA" id="ARBA00023136"/>
    </source>
</evidence>
<dbReference type="GO" id="GO:0140359">
    <property type="term" value="F:ABC-type transporter activity"/>
    <property type="evidence" value="ECO:0007669"/>
    <property type="project" value="InterPro"/>
</dbReference>
<dbReference type="InterPro" id="IPR017501">
    <property type="entry name" value="Phage_infect_YhgE_C"/>
</dbReference>